<sequence length="126" mass="14421">LGLHKGMFRQICEIAVKFYQSTFNDEAACRQMTTQLIDYKNNDYPFNFSYDFSKSPIQWWGVIEDKQNNILESCQFSNNEKLEIGSMIDLSNTSFGGQDVSEVRPIVQGSGNMDFDPIAVVESELR</sequence>
<dbReference type="Proteomes" id="UP000789396">
    <property type="component" value="Unassembled WGS sequence"/>
</dbReference>
<name>A0A9N9J6N5_9GLOM</name>
<dbReference type="EMBL" id="CAJVPZ010044489">
    <property type="protein sequence ID" value="CAG8767628.1"/>
    <property type="molecule type" value="Genomic_DNA"/>
</dbReference>
<feature type="non-terminal residue" evidence="1">
    <location>
        <position position="126"/>
    </location>
</feature>
<proteinExistence type="predicted"/>
<organism evidence="1 2">
    <name type="scientific">Racocetra fulgida</name>
    <dbReference type="NCBI Taxonomy" id="60492"/>
    <lineage>
        <taxon>Eukaryota</taxon>
        <taxon>Fungi</taxon>
        <taxon>Fungi incertae sedis</taxon>
        <taxon>Mucoromycota</taxon>
        <taxon>Glomeromycotina</taxon>
        <taxon>Glomeromycetes</taxon>
        <taxon>Diversisporales</taxon>
        <taxon>Gigasporaceae</taxon>
        <taxon>Racocetra</taxon>
    </lineage>
</organism>
<evidence type="ECO:0000313" key="1">
    <source>
        <dbReference type="EMBL" id="CAG8767628.1"/>
    </source>
</evidence>
<evidence type="ECO:0000313" key="2">
    <source>
        <dbReference type="Proteomes" id="UP000789396"/>
    </source>
</evidence>
<comment type="caution">
    <text evidence="1">The sequence shown here is derived from an EMBL/GenBank/DDBJ whole genome shotgun (WGS) entry which is preliminary data.</text>
</comment>
<protein>
    <submittedName>
        <fullName evidence="1">6684_t:CDS:1</fullName>
    </submittedName>
</protein>
<gene>
    <name evidence="1" type="ORF">RFULGI_LOCUS14816</name>
</gene>
<accession>A0A9N9J6N5</accession>
<dbReference type="AlphaFoldDB" id="A0A9N9J6N5"/>
<reference evidence="1" key="1">
    <citation type="submission" date="2021-06" db="EMBL/GenBank/DDBJ databases">
        <authorList>
            <person name="Kallberg Y."/>
            <person name="Tangrot J."/>
            <person name="Rosling A."/>
        </authorList>
    </citation>
    <scope>NUCLEOTIDE SEQUENCE</scope>
    <source>
        <strain evidence="1">IN212</strain>
    </source>
</reference>
<feature type="non-terminal residue" evidence="1">
    <location>
        <position position="1"/>
    </location>
</feature>
<keyword evidence="2" id="KW-1185">Reference proteome</keyword>